<dbReference type="EMBL" id="JALKCG010000004">
    <property type="protein sequence ID" value="MCK0208762.1"/>
    <property type="molecule type" value="Genomic_DNA"/>
</dbReference>
<evidence type="ECO:0000313" key="1">
    <source>
        <dbReference type="EMBL" id="MCK0208762.1"/>
    </source>
</evidence>
<proteinExistence type="predicted"/>
<reference evidence="2" key="2">
    <citation type="submission" date="2023-07" db="EMBL/GenBank/DDBJ databases">
        <title>Ancylobacter moscoviensis sp. nov., facultatively methylotrophic bacteria from activated sludge and the reclassification of Starkeya novella (Starkey 1934) Kelly et al. 2000 as Ancylobacter novellus comb. nov., Starkeya koreensis Im et al. 2006 as Ancylobacter koreensis comb.nov., Angulomicrobium tetraedrale Vasil'eva et al. 1986 as Ancylobacter tetraedralis comb. nov., Angulomicrobium amanitiforme Fritz et al. 2004 as Ancylobacter amanitiformis comb. nov. and Methylorhabdus multivorans Doronina et al. 1996 as Ancylobacter multivorans comb. nov. and emended description of the genus Ancylobacter.</title>
        <authorList>
            <person name="Doronina N."/>
            <person name="Chemodurova A."/>
            <person name="Grouzdev D."/>
            <person name="Koziaeva V."/>
            <person name="Shi W."/>
            <person name="Wu L."/>
            <person name="Kaparullina E."/>
        </authorList>
    </citation>
    <scope>NUCLEOTIDE SEQUENCE [LARGE SCALE GENOMIC DNA]</scope>
    <source>
        <strain evidence="2">Jip08</strain>
    </source>
</reference>
<protein>
    <recommendedName>
        <fullName evidence="3">Secreted protein</fullName>
    </recommendedName>
</protein>
<name>A0ABT0DNB3_9HYPH</name>
<gene>
    <name evidence="1" type="ORF">MWN33_12055</name>
</gene>
<dbReference type="Proteomes" id="UP001202867">
    <property type="component" value="Unassembled WGS sequence"/>
</dbReference>
<evidence type="ECO:0008006" key="3">
    <source>
        <dbReference type="Google" id="ProtNLM"/>
    </source>
</evidence>
<keyword evidence="2" id="KW-1185">Reference proteome</keyword>
<accession>A0ABT0DNB3</accession>
<sequence>MKKRPTHGLKQRLVAPLTLIATLAGVGALLLFSVADATTEPAQAGAQAAGYRSCFMQSRADFTGDAPRMVRERRCVIAK</sequence>
<comment type="caution">
    <text evidence="1">The sequence shown here is derived from an EMBL/GenBank/DDBJ whole genome shotgun (WGS) entry which is preliminary data.</text>
</comment>
<dbReference type="RefSeq" id="WP_247201024.1">
    <property type="nucleotide sequence ID" value="NZ_JALKCG010000004.1"/>
</dbReference>
<organism evidence="1 2">
    <name type="scientific">Ancylobacter koreensis</name>
    <dbReference type="NCBI Taxonomy" id="266121"/>
    <lineage>
        <taxon>Bacteria</taxon>
        <taxon>Pseudomonadati</taxon>
        <taxon>Pseudomonadota</taxon>
        <taxon>Alphaproteobacteria</taxon>
        <taxon>Hyphomicrobiales</taxon>
        <taxon>Xanthobacteraceae</taxon>
        <taxon>Ancylobacter</taxon>
    </lineage>
</organism>
<evidence type="ECO:0000313" key="2">
    <source>
        <dbReference type="Proteomes" id="UP001202867"/>
    </source>
</evidence>
<reference evidence="1 2" key="1">
    <citation type="submission" date="2022-04" db="EMBL/GenBank/DDBJ databases">
        <authorList>
            <person name="Grouzdev D.S."/>
            <person name="Pantiukh K.S."/>
            <person name="Krutkina M.S."/>
        </authorList>
    </citation>
    <scope>NUCLEOTIDE SEQUENCE [LARGE SCALE GENOMIC DNA]</scope>
    <source>
        <strain evidence="1 2">Jip08</strain>
    </source>
</reference>